<comment type="caution">
    <text evidence="1">The sequence shown here is derived from an EMBL/GenBank/DDBJ whole genome shotgun (WGS) entry which is preliminary data.</text>
</comment>
<reference evidence="1 2" key="1">
    <citation type="journal article" date="2019" name="Int. J. Syst. Evol. Microbiol.">
        <title>The Global Catalogue of Microorganisms (GCM) 10K type strain sequencing project: providing services to taxonomists for standard genome sequencing and annotation.</title>
        <authorList>
            <consortium name="The Broad Institute Genomics Platform"/>
            <consortium name="The Broad Institute Genome Sequencing Center for Infectious Disease"/>
            <person name="Wu L."/>
            <person name="Ma J."/>
        </authorList>
    </citation>
    <scope>NUCLEOTIDE SEQUENCE [LARGE SCALE GENOMIC DNA]</scope>
    <source>
        <strain evidence="1 2">JCM 13318</strain>
    </source>
</reference>
<proteinExistence type="predicted"/>
<protein>
    <submittedName>
        <fullName evidence="1">Uncharacterized protein</fullName>
    </submittedName>
</protein>
<accession>A0ABN2ADZ2</accession>
<dbReference type="EMBL" id="BAAALX010000010">
    <property type="protein sequence ID" value="GAA1517206.1"/>
    <property type="molecule type" value="Genomic_DNA"/>
</dbReference>
<keyword evidence="2" id="KW-1185">Reference proteome</keyword>
<gene>
    <name evidence="1" type="ORF">GCM10009690_20290</name>
</gene>
<organism evidence="1 2">
    <name type="scientific">Brevibacterium permense</name>
    <dbReference type="NCBI Taxonomy" id="234834"/>
    <lineage>
        <taxon>Bacteria</taxon>
        <taxon>Bacillati</taxon>
        <taxon>Actinomycetota</taxon>
        <taxon>Actinomycetes</taxon>
        <taxon>Micrococcales</taxon>
        <taxon>Brevibacteriaceae</taxon>
        <taxon>Brevibacterium</taxon>
    </lineage>
</organism>
<evidence type="ECO:0000313" key="1">
    <source>
        <dbReference type="EMBL" id="GAA1517206.1"/>
    </source>
</evidence>
<name>A0ABN2ADZ2_9MICO</name>
<sequence length="56" mass="5784">MSEISPDTCDWTDVLAGGCSECGYTLGAGGFSIAGGPNARVFQIAIKHRPWPPAAC</sequence>
<dbReference type="Proteomes" id="UP001500177">
    <property type="component" value="Unassembled WGS sequence"/>
</dbReference>
<evidence type="ECO:0000313" key="2">
    <source>
        <dbReference type="Proteomes" id="UP001500177"/>
    </source>
</evidence>
<dbReference type="RefSeq" id="WP_173155190.1">
    <property type="nucleotide sequence ID" value="NZ_BAAALX010000010.1"/>
</dbReference>